<accession>W0AKR9</accession>
<evidence type="ECO:0000259" key="1">
    <source>
        <dbReference type="Pfam" id="PF13761"/>
    </source>
</evidence>
<dbReference type="Pfam" id="PF13761">
    <property type="entry name" value="DUF4166"/>
    <property type="match status" value="1"/>
</dbReference>
<dbReference type="AlphaFoldDB" id="W0AKR9"/>
<organism evidence="2 3">
    <name type="scientific">Sphingomonas sanxanigenens DSM 19645 = NX02</name>
    <dbReference type="NCBI Taxonomy" id="1123269"/>
    <lineage>
        <taxon>Bacteria</taxon>
        <taxon>Pseudomonadati</taxon>
        <taxon>Pseudomonadota</taxon>
        <taxon>Alphaproteobacteria</taxon>
        <taxon>Sphingomonadales</taxon>
        <taxon>Sphingomonadaceae</taxon>
        <taxon>Sphingomonas</taxon>
    </lineage>
</organism>
<dbReference type="HOGENOM" id="CLU_108821_0_0_5"/>
<dbReference type="InterPro" id="IPR025311">
    <property type="entry name" value="DUF4166"/>
</dbReference>
<dbReference type="eggNOG" id="ENOG5030B54">
    <property type="taxonomic scope" value="Bacteria"/>
</dbReference>
<dbReference type="EMBL" id="CP006644">
    <property type="protein sequence ID" value="AHE57157.1"/>
    <property type="molecule type" value="Genomic_DNA"/>
</dbReference>
<evidence type="ECO:0000313" key="2">
    <source>
        <dbReference type="EMBL" id="AHE57157.1"/>
    </source>
</evidence>
<evidence type="ECO:0000313" key="3">
    <source>
        <dbReference type="Proteomes" id="UP000018851"/>
    </source>
</evidence>
<name>W0AKR9_9SPHN</name>
<dbReference type="KEGG" id="ssan:NX02_27870"/>
<reference evidence="2 3" key="1">
    <citation type="submission" date="2013-07" db="EMBL/GenBank/DDBJ databases">
        <title>Completed genome of Sphingomonas sanxanigenens NX02.</title>
        <authorList>
            <person name="Ma T."/>
            <person name="Huang H."/>
            <person name="Wu M."/>
            <person name="Li X."/>
            <person name="Li G."/>
        </authorList>
    </citation>
    <scope>NUCLEOTIDE SEQUENCE [LARGE SCALE GENOMIC DNA]</scope>
    <source>
        <strain evidence="2 3">NX02</strain>
    </source>
</reference>
<protein>
    <recommendedName>
        <fullName evidence="1">DUF4166 domain-containing protein</fullName>
    </recommendedName>
</protein>
<gene>
    <name evidence="2" type="ORF">NX02_27870</name>
</gene>
<proteinExistence type="predicted"/>
<sequence>MEENMLATARGVQGRYQGWRRSLPRPEADEAHPFRRLLGGERWAALPAAVRERFRRRIGPEGCLTYVGEVTECRMSRLGWLLAQLARMIGSPLPLHRDTGVPACVTVTEDRAGGGQFWTRQYGRRAGFPQVIYSAKRFTGPTGLEEYLGLGVGIALGLTVEGGVLSFVSDHIFWRLGRLRLRLPCWLSPRLTVAHIDCGHGRFVFTLDLTHPLAGRLVRQVAVFADPETDGDAT</sequence>
<dbReference type="PATRIC" id="fig|1123269.5.peg.5468"/>
<keyword evidence="3" id="KW-1185">Reference proteome</keyword>
<feature type="domain" description="DUF4166" evidence="1">
    <location>
        <begin position="46"/>
        <end position="224"/>
    </location>
</feature>
<dbReference type="STRING" id="1123269.NX02_27870"/>
<dbReference type="Proteomes" id="UP000018851">
    <property type="component" value="Chromosome"/>
</dbReference>